<gene>
    <name evidence="1" type="ORF">Anas_08526</name>
</gene>
<protein>
    <submittedName>
        <fullName evidence="1">Uncharacterized protein</fullName>
    </submittedName>
</protein>
<name>A0A5N5TNS4_9CRUS</name>
<reference evidence="1 2" key="1">
    <citation type="journal article" date="2019" name="PLoS Biol.">
        <title>Sex chromosomes control vertical transmission of feminizing Wolbachia symbionts in an isopod.</title>
        <authorList>
            <person name="Becking T."/>
            <person name="Chebbi M.A."/>
            <person name="Giraud I."/>
            <person name="Moumen B."/>
            <person name="Laverre T."/>
            <person name="Caubet Y."/>
            <person name="Peccoud J."/>
            <person name="Gilbert C."/>
            <person name="Cordaux R."/>
        </authorList>
    </citation>
    <scope>NUCLEOTIDE SEQUENCE [LARGE SCALE GENOMIC DNA]</scope>
    <source>
        <strain evidence="1">ANa2</strain>
        <tissue evidence="1">Whole body excluding digestive tract and cuticle</tissue>
    </source>
</reference>
<evidence type="ECO:0000313" key="2">
    <source>
        <dbReference type="Proteomes" id="UP000326759"/>
    </source>
</evidence>
<organism evidence="1 2">
    <name type="scientific">Armadillidium nasatum</name>
    <dbReference type="NCBI Taxonomy" id="96803"/>
    <lineage>
        <taxon>Eukaryota</taxon>
        <taxon>Metazoa</taxon>
        <taxon>Ecdysozoa</taxon>
        <taxon>Arthropoda</taxon>
        <taxon>Crustacea</taxon>
        <taxon>Multicrustacea</taxon>
        <taxon>Malacostraca</taxon>
        <taxon>Eumalacostraca</taxon>
        <taxon>Peracarida</taxon>
        <taxon>Isopoda</taxon>
        <taxon>Oniscidea</taxon>
        <taxon>Crinocheta</taxon>
        <taxon>Armadillidiidae</taxon>
        <taxon>Armadillidium</taxon>
    </lineage>
</organism>
<dbReference type="OrthoDB" id="6489792at2759"/>
<comment type="caution">
    <text evidence="1">The sequence shown here is derived from an EMBL/GenBank/DDBJ whole genome shotgun (WGS) entry which is preliminary data.</text>
</comment>
<dbReference type="AlphaFoldDB" id="A0A5N5TNS4"/>
<evidence type="ECO:0000313" key="1">
    <source>
        <dbReference type="EMBL" id="KAB7507809.1"/>
    </source>
</evidence>
<dbReference type="Proteomes" id="UP000326759">
    <property type="component" value="Unassembled WGS sequence"/>
</dbReference>
<dbReference type="EMBL" id="SEYY01000209">
    <property type="protein sequence ID" value="KAB7507809.1"/>
    <property type="molecule type" value="Genomic_DNA"/>
</dbReference>
<proteinExistence type="predicted"/>
<sequence length="143" mass="16045">MGSQQYKFCGPSPRLPMCKRSEPAYTHAIFFDQSTYDILGIMANLHCLCLPPRTHVFHESTDDVIENMHVLGTTHTCSLLPFCDFESPCKEISLARTSSIVTTNCQCRKGFVCPTLSTEASPNNLNENFANGKVFSILCQPWY</sequence>
<keyword evidence="2" id="KW-1185">Reference proteome</keyword>
<accession>A0A5N5TNS4</accession>